<protein>
    <recommendedName>
        <fullName evidence="4">t-SNARE coiled-coil homology domain-containing protein</fullName>
    </recommendedName>
</protein>
<feature type="domain" description="T-SNARE coiled-coil homology" evidence="4">
    <location>
        <begin position="29"/>
        <end position="91"/>
    </location>
</feature>
<keyword evidence="6" id="KW-1185">Reference proteome</keyword>
<evidence type="ECO:0000256" key="2">
    <source>
        <dbReference type="SAM" id="MobiDB-lite"/>
    </source>
</evidence>
<reference evidence="5 6" key="1">
    <citation type="submission" date="2019-07" db="EMBL/GenBank/DDBJ databases">
        <title>Genomics analysis of Aphanomyces spp. identifies a new class of oomycete effector associated with host adaptation.</title>
        <authorList>
            <person name="Gaulin E."/>
        </authorList>
    </citation>
    <scope>NUCLEOTIDE SEQUENCE [LARGE SCALE GENOMIC DNA]</scope>
    <source>
        <strain evidence="5 6">ATCC 201684</strain>
    </source>
</reference>
<feature type="region of interest" description="Disordered" evidence="2">
    <location>
        <begin position="1"/>
        <end position="22"/>
    </location>
</feature>
<comment type="caution">
    <text evidence="5">The sequence shown here is derived from an EMBL/GenBank/DDBJ whole genome shotgun (WGS) entry which is preliminary data.</text>
</comment>
<feature type="transmembrane region" description="Helical" evidence="3">
    <location>
        <begin position="101"/>
        <end position="120"/>
    </location>
</feature>
<organism evidence="5 6">
    <name type="scientific">Aphanomyces euteiches</name>
    <dbReference type="NCBI Taxonomy" id="100861"/>
    <lineage>
        <taxon>Eukaryota</taxon>
        <taxon>Sar</taxon>
        <taxon>Stramenopiles</taxon>
        <taxon>Oomycota</taxon>
        <taxon>Saprolegniomycetes</taxon>
        <taxon>Saprolegniales</taxon>
        <taxon>Verrucalvaceae</taxon>
        <taxon>Aphanomyces</taxon>
    </lineage>
</organism>
<evidence type="ECO:0000313" key="5">
    <source>
        <dbReference type="EMBL" id="KAF0740178.1"/>
    </source>
</evidence>
<keyword evidence="3" id="KW-0472">Membrane</keyword>
<keyword evidence="3" id="KW-0812">Transmembrane</keyword>
<dbReference type="VEuPathDB" id="FungiDB:AeMF1_017106"/>
<dbReference type="SMART" id="SM00397">
    <property type="entry name" value="t_SNARE"/>
    <property type="match status" value="1"/>
</dbReference>
<keyword evidence="1" id="KW-0175">Coiled coil</keyword>
<proteinExistence type="predicted"/>
<gene>
    <name evidence="5" type="ORF">Ae201684_004410</name>
</gene>
<dbReference type="EMBL" id="VJMJ01000054">
    <property type="protein sequence ID" value="KAF0740178.1"/>
    <property type="molecule type" value="Genomic_DNA"/>
</dbReference>
<dbReference type="Proteomes" id="UP000481153">
    <property type="component" value="Unassembled WGS sequence"/>
</dbReference>
<name>A0A6G0XIY9_9STRA</name>
<sequence length="156" mass="17565">MDHRGHTRAEAEPPYEAAETPRHIALTIQEQERRHDEDLVEILAGAKRTKDLAKGIHTEVQSQNNMIDDIGREVTRATAEVEREEKKAAAVNKLRGKLWKLYLAIVLLTLSLIILSQLNFKVALLLSPLELNEVKDSSTKHSLQIRSTIALVMAKT</sequence>
<dbReference type="PROSITE" id="PS50192">
    <property type="entry name" value="T_SNARE"/>
    <property type="match status" value="1"/>
</dbReference>
<feature type="coiled-coil region" evidence="1">
    <location>
        <begin position="67"/>
        <end position="94"/>
    </location>
</feature>
<evidence type="ECO:0000256" key="1">
    <source>
        <dbReference type="SAM" id="Coils"/>
    </source>
</evidence>
<dbReference type="Gene3D" id="1.20.5.110">
    <property type="match status" value="1"/>
</dbReference>
<dbReference type="AlphaFoldDB" id="A0A6G0XIY9"/>
<evidence type="ECO:0000259" key="4">
    <source>
        <dbReference type="PROSITE" id="PS50192"/>
    </source>
</evidence>
<dbReference type="SUPFAM" id="SSF58038">
    <property type="entry name" value="SNARE fusion complex"/>
    <property type="match status" value="1"/>
</dbReference>
<keyword evidence="3" id="KW-1133">Transmembrane helix</keyword>
<evidence type="ECO:0000313" key="6">
    <source>
        <dbReference type="Proteomes" id="UP000481153"/>
    </source>
</evidence>
<dbReference type="InterPro" id="IPR000727">
    <property type="entry name" value="T_SNARE_dom"/>
</dbReference>
<evidence type="ECO:0000256" key="3">
    <source>
        <dbReference type="SAM" id="Phobius"/>
    </source>
</evidence>
<accession>A0A6G0XIY9</accession>
<feature type="compositionally biased region" description="Basic and acidic residues" evidence="2">
    <location>
        <begin position="1"/>
        <end position="11"/>
    </location>
</feature>
<dbReference type="CDD" id="cd15841">
    <property type="entry name" value="SNARE_Qc"/>
    <property type="match status" value="1"/>
</dbReference>